<dbReference type="SUPFAM" id="SSF55073">
    <property type="entry name" value="Nucleotide cyclase"/>
    <property type="match status" value="1"/>
</dbReference>
<accession>A0ABT7XZZ0</accession>
<dbReference type="PROSITE" id="PS50887">
    <property type="entry name" value="GGDEF"/>
    <property type="match status" value="1"/>
</dbReference>
<comment type="catalytic activity">
    <reaction evidence="2">
        <text>2 GTP = 3',3'-c-di-GMP + 2 diphosphate</text>
        <dbReference type="Rhea" id="RHEA:24898"/>
        <dbReference type="ChEBI" id="CHEBI:33019"/>
        <dbReference type="ChEBI" id="CHEBI:37565"/>
        <dbReference type="ChEBI" id="CHEBI:58805"/>
        <dbReference type="EC" id="2.7.7.65"/>
    </reaction>
</comment>
<evidence type="ECO:0000313" key="5">
    <source>
        <dbReference type="Proteomes" id="UP001169719"/>
    </source>
</evidence>
<evidence type="ECO:0000259" key="3">
    <source>
        <dbReference type="PROSITE" id="PS50887"/>
    </source>
</evidence>
<evidence type="ECO:0000313" key="4">
    <source>
        <dbReference type="EMBL" id="MDN2481345.1"/>
    </source>
</evidence>
<sequence length="423" mass="48068">MILKNFNKRSLFTLVLLFSTFVVYGLNQTYQREIDLLDYPFRVTTDNAFNGGTSVGYAEAASGEGLVLDCVLTDVYQWRFCELQFELHDQQGKGINLEQYNHLLVDASLVVDGEDQGHRPIRLYFKQRAFQYSDGVKPSSIEFPPAKYQQGMPIPLSFLKVPDWWRLEHAAGLFESQAEVSEIVEVSLSTPAQTEPGTYRILLKGMSVSGPWIPHETLVNILLIIWLTHSISNLIYSFRETRRENLLLSWEYKQLQNENSHLVNLAHKDKLTGALNRHGAHKVIFEQTPVKSVISIIYLDIDHFKSINDTHSHQAGDAILIMLANLIESSIGEDHFLVRWGGEEFVILCHDISAHSAAKIAVRLQERFAQVEWPYVKDLTCSFGVATCKNIDTFNQAIERADKALYQAKALGRDRIEIAPEDA</sequence>
<dbReference type="PANTHER" id="PTHR45138">
    <property type="entry name" value="REGULATORY COMPONENTS OF SENSORY TRANSDUCTION SYSTEM"/>
    <property type="match status" value="1"/>
</dbReference>
<dbReference type="EC" id="2.7.7.65" evidence="1"/>
<reference evidence="4" key="1">
    <citation type="submission" date="2024-05" db="EMBL/GenBank/DDBJ databases">
        <title>Genome Sequences of Four Agar- Degrading Marine Bacteria.</title>
        <authorList>
            <person name="Phillips E.K."/>
            <person name="Shaffer J.C."/>
            <person name="Henson M.W."/>
            <person name="Temperton B."/>
            <person name="Thrash C.J."/>
            <person name="Martin M.O."/>
        </authorList>
    </citation>
    <scope>NUCLEOTIDE SEQUENCE</scope>
    <source>
        <strain evidence="4">EKP203</strain>
    </source>
</reference>
<evidence type="ECO:0000256" key="1">
    <source>
        <dbReference type="ARBA" id="ARBA00012528"/>
    </source>
</evidence>
<dbReference type="RefSeq" id="WP_289961464.1">
    <property type="nucleotide sequence ID" value="NZ_JAUEOZ010000001.1"/>
</dbReference>
<protein>
    <recommendedName>
        <fullName evidence="1">diguanylate cyclase</fullName>
        <ecNumber evidence="1">2.7.7.65</ecNumber>
    </recommendedName>
</protein>
<dbReference type="InterPro" id="IPR000160">
    <property type="entry name" value="GGDEF_dom"/>
</dbReference>
<dbReference type="InterPro" id="IPR043128">
    <property type="entry name" value="Rev_trsase/Diguanyl_cyclase"/>
</dbReference>
<dbReference type="EMBL" id="JAUEOZ010000001">
    <property type="protein sequence ID" value="MDN2481345.1"/>
    <property type="molecule type" value="Genomic_DNA"/>
</dbReference>
<dbReference type="CDD" id="cd01949">
    <property type="entry name" value="GGDEF"/>
    <property type="match status" value="1"/>
</dbReference>
<keyword evidence="5" id="KW-1185">Reference proteome</keyword>
<feature type="domain" description="GGDEF" evidence="3">
    <location>
        <begin position="292"/>
        <end position="421"/>
    </location>
</feature>
<name>A0ABT7XZZ0_9VIBR</name>
<dbReference type="SMART" id="SM00267">
    <property type="entry name" value="GGDEF"/>
    <property type="match status" value="1"/>
</dbReference>
<keyword evidence="4" id="KW-0808">Transferase</keyword>
<comment type="caution">
    <text evidence="4">The sequence shown here is derived from an EMBL/GenBank/DDBJ whole genome shotgun (WGS) entry which is preliminary data.</text>
</comment>
<dbReference type="GO" id="GO:0052621">
    <property type="term" value="F:diguanylate cyclase activity"/>
    <property type="evidence" value="ECO:0007669"/>
    <property type="project" value="UniProtKB-EC"/>
</dbReference>
<organism evidence="4 5">
    <name type="scientific">Vibrio agarivorans</name>
    <dbReference type="NCBI Taxonomy" id="153622"/>
    <lineage>
        <taxon>Bacteria</taxon>
        <taxon>Pseudomonadati</taxon>
        <taxon>Pseudomonadota</taxon>
        <taxon>Gammaproteobacteria</taxon>
        <taxon>Vibrionales</taxon>
        <taxon>Vibrionaceae</taxon>
        <taxon>Vibrio</taxon>
    </lineage>
</organism>
<gene>
    <name evidence="4" type="ORF">QWJ08_08045</name>
</gene>
<dbReference type="NCBIfam" id="TIGR00254">
    <property type="entry name" value="GGDEF"/>
    <property type="match status" value="1"/>
</dbReference>
<dbReference type="Pfam" id="PF00990">
    <property type="entry name" value="GGDEF"/>
    <property type="match status" value="1"/>
</dbReference>
<dbReference type="Gene3D" id="3.30.70.270">
    <property type="match status" value="1"/>
</dbReference>
<dbReference type="Proteomes" id="UP001169719">
    <property type="component" value="Unassembled WGS sequence"/>
</dbReference>
<dbReference type="InterPro" id="IPR050469">
    <property type="entry name" value="Diguanylate_Cyclase"/>
</dbReference>
<evidence type="ECO:0000256" key="2">
    <source>
        <dbReference type="ARBA" id="ARBA00034247"/>
    </source>
</evidence>
<dbReference type="InterPro" id="IPR029787">
    <property type="entry name" value="Nucleotide_cyclase"/>
</dbReference>
<proteinExistence type="predicted"/>
<keyword evidence="4" id="KW-0548">Nucleotidyltransferase</keyword>
<dbReference type="PANTHER" id="PTHR45138:SF9">
    <property type="entry name" value="DIGUANYLATE CYCLASE DGCM-RELATED"/>
    <property type="match status" value="1"/>
</dbReference>